<dbReference type="PANTHER" id="PTHR33480:SF1">
    <property type="entry name" value="TYR RECOMBINASE DOMAIN-CONTAINING PROTEIN"/>
    <property type="match status" value="1"/>
</dbReference>
<feature type="compositionally biased region" description="Polar residues" evidence="1">
    <location>
        <begin position="48"/>
        <end position="61"/>
    </location>
</feature>
<feature type="compositionally biased region" description="Polar residues" evidence="1">
    <location>
        <begin position="519"/>
        <end position="530"/>
    </location>
</feature>
<dbReference type="EMBL" id="JACVVK020000141">
    <property type="protein sequence ID" value="KAK7489172.1"/>
    <property type="molecule type" value="Genomic_DNA"/>
</dbReference>
<comment type="caution">
    <text evidence="2">The sequence shown here is derived from an EMBL/GenBank/DDBJ whole genome shotgun (WGS) entry which is preliminary data.</text>
</comment>
<sequence>MAATMQDENTQLTVKDNHRNNWGVGKPKENPVFENPTDCIRTKIQPISRFSTPESPAQQQQNEDDHLVSPAPQIQPITRTSTPESPAQQQQNEDDHLVSPAARAPTAKKKKPPRPCVFCGTFQSQLVRHIKRKHGEEESVQAALKLPQADQQRAFESLRKEGIYQKNVEIQEKNGAWAKSAKKERRVIMGEMRMLANLILQMRVVAQSQTLTEDNHSNEGHYTQLNEMDKATEVERFQAVLDLNWDFIFYAAQLACERRRNMLRKPQDMPLEEDVQNFKDFIVSEIEVMLEDVYKVWDYHDFVQLRNLIVSRLTLYNARRGGEPARLTLSEWKEAEEGHWVDPELAVKVTDPLDQALLGGTKLAYQAGKGSRRLVPVLIPNDTVEALRKLVSERRNAGIPESNEFLFPNTCSSHDHVSGYSCIKAVTAVMGDRLKKPNLLIADKFRHRASTLFALLDLPEQERESWYRHMGHSAAINKDVYQCPLAITEMTRVGGFLSKLDSQGKKAVSCRQACTATSDDSAILSPSTGEPASPAPIRSASQDASFTPSPAPIRSPSQDASFTSSPAPVRPSSEDLGVSSTKAATMSTPPNCSSGEETEEHGEPREDATASKASGTVNVSAKSSKKRQYMQWNEADSENVACYFEKYIKAKGTGSKGPLPGVKDVAAFLRKFQIFQQLDIPEKQKIAL</sequence>
<feature type="compositionally biased region" description="Polar residues" evidence="1">
    <location>
        <begin position="578"/>
        <end position="595"/>
    </location>
</feature>
<feature type="region of interest" description="Disordered" evidence="1">
    <location>
        <begin position="519"/>
        <end position="628"/>
    </location>
</feature>
<evidence type="ECO:0000256" key="1">
    <source>
        <dbReference type="SAM" id="MobiDB-lite"/>
    </source>
</evidence>
<dbReference type="AlphaFoldDB" id="A0ABD0KPT9"/>
<dbReference type="Proteomes" id="UP001519460">
    <property type="component" value="Unassembled WGS sequence"/>
</dbReference>
<gene>
    <name evidence="2" type="ORF">BaRGS_00019550</name>
</gene>
<feature type="non-terminal residue" evidence="2">
    <location>
        <position position="688"/>
    </location>
</feature>
<reference evidence="2 3" key="1">
    <citation type="journal article" date="2023" name="Sci. Data">
        <title>Genome assembly of the Korean intertidal mud-creeper Batillaria attramentaria.</title>
        <authorList>
            <person name="Patra A.K."/>
            <person name="Ho P.T."/>
            <person name="Jun S."/>
            <person name="Lee S.J."/>
            <person name="Kim Y."/>
            <person name="Won Y.J."/>
        </authorList>
    </citation>
    <scope>NUCLEOTIDE SEQUENCE [LARGE SCALE GENOMIC DNA]</scope>
    <source>
        <strain evidence="2">Wonlab-2016</strain>
    </source>
</reference>
<feature type="region of interest" description="Disordered" evidence="1">
    <location>
        <begin position="1"/>
        <end position="114"/>
    </location>
</feature>
<feature type="compositionally biased region" description="Polar residues" evidence="1">
    <location>
        <begin position="1"/>
        <end position="14"/>
    </location>
</feature>
<feature type="compositionally biased region" description="Polar residues" evidence="1">
    <location>
        <begin position="555"/>
        <end position="566"/>
    </location>
</feature>
<dbReference type="InterPro" id="IPR011010">
    <property type="entry name" value="DNA_brk_join_enz"/>
</dbReference>
<protein>
    <recommendedName>
        <fullName evidence="4">Tyr recombinase domain-containing protein</fullName>
    </recommendedName>
</protein>
<feature type="compositionally biased region" description="Polar residues" evidence="1">
    <location>
        <begin position="75"/>
        <end position="91"/>
    </location>
</feature>
<feature type="compositionally biased region" description="Polar residues" evidence="1">
    <location>
        <begin position="539"/>
        <end position="548"/>
    </location>
</feature>
<dbReference type="PANTHER" id="PTHR33480">
    <property type="entry name" value="SET DOMAIN-CONTAINING PROTEIN-RELATED"/>
    <property type="match status" value="1"/>
</dbReference>
<evidence type="ECO:0000313" key="2">
    <source>
        <dbReference type="EMBL" id="KAK7489172.1"/>
    </source>
</evidence>
<accession>A0ABD0KPT9</accession>
<name>A0ABD0KPT9_9CAEN</name>
<keyword evidence="3" id="KW-1185">Reference proteome</keyword>
<evidence type="ECO:0008006" key="4">
    <source>
        <dbReference type="Google" id="ProtNLM"/>
    </source>
</evidence>
<proteinExistence type="predicted"/>
<organism evidence="2 3">
    <name type="scientific">Batillaria attramentaria</name>
    <dbReference type="NCBI Taxonomy" id="370345"/>
    <lineage>
        <taxon>Eukaryota</taxon>
        <taxon>Metazoa</taxon>
        <taxon>Spiralia</taxon>
        <taxon>Lophotrochozoa</taxon>
        <taxon>Mollusca</taxon>
        <taxon>Gastropoda</taxon>
        <taxon>Caenogastropoda</taxon>
        <taxon>Sorbeoconcha</taxon>
        <taxon>Cerithioidea</taxon>
        <taxon>Batillariidae</taxon>
        <taxon>Batillaria</taxon>
    </lineage>
</organism>
<dbReference type="SUPFAM" id="SSF56349">
    <property type="entry name" value="DNA breaking-rejoining enzymes"/>
    <property type="match status" value="1"/>
</dbReference>
<feature type="compositionally biased region" description="Polar residues" evidence="1">
    <location>
        <begin position="611"/>
        <end position="622"/>
    </location>
</feature>
<evidence type="ECO:0000313" key="3">
    <source>
        <dbReference type="Proteomes" id="UP001519460"/>
    </source>
</evidence>